<dbReference type="SUPFAM" id="SSF53756">
    <property type="entry name" value="UDP-Glycosyltransferase/glycogen phosphorylase"/>
    <property type="match status" value="1"/>
</dbReference>
<feature type="domain" description="Glycosyl transferase family 1" evidence="3">
    <location>
        <begin position="190"/>
        <end position="349"/>
    </location>
</feature>
<accession>A0A1M6Q8B2</accession>
<proteinExistence type="predicted"/>
<evidence type="ECO:0000313" key="6">
    <source>
        <dbReference type="Proteomes" id="UP000185812"/>
    </source>
</evidence>
<feature type="domain" description="Glycosyltransferase subfamily 4-like N-terminal" evidence="4">
    <location>
        <begin position="24"/>
        <end position="163"/>
    </location>
</feature>
<keyword evidence="6" id="KW-1185">Reference proteome</keyword>
<name>A0A1M6Q8B2_9BACT</name>
<evidence type="ECO:0000256" key="1">
    <source>
        <dbReference type="ARBA" id="ARBA00022676"/>
    </source>
</evidence>
<dbReference type="CDD" id="cd03794">
    <property type="entry name" value="GT4_WbuB-like"/>
    <property type="match status" value="1"/>
</dbReference>
<dbReference type="InterPro" id="IPR001296">
    <property type="entry name" value="Glyco_trans_1"/>
</dbReference>
<dbReference type="PANTHER" id="PTHR12526">
    <property type="entry name" value="GLYCOSYLTRANSFERASE"/>
    <property type="match status" value="1"/>
</dbReference>
<sequence>MKRATVVHLSTVHHPRDIRIFHKEARTLQQAGYSVEIVAPGERDEVIEGIQIRALKGPNRGIRRFTQTNREAWRRACAYPQDVIFHLHDPELLFVGFALKRRGYRVIYDVHEDTPLWLLYQHWIPRLARRPLSRLFAYLEQRAVARLDGIVVATEPIQKRLRSPRTIVVRNLPLRAEFATDAGMPYAARAPLVVYVGTLTRLRGIQEMIQAVALLNEQGCPVTLHLGGAFHPPTLQQEMERLPGWQYVRYAGWQTREAVQQVLHRARVGLALIHPGKHYSHAYPTKLFEYMAAGIPVVASDLPLIREIVAPAEAGILVDPRDVRAIAEAIRWLLEHPGEAQAMGQRGRRLFLTSLHWEREAAKLLALYERVASPQS</sequence>
<organism evidence="5 6">
    <name type="scientific">Rhodothermus profundi</name>
    <dbReference type="NCBI Taxonomy" id="633813"/>
    <lineage>
        <taxon>Bacteria</taxon>
        <taxon>Pseudomonadati</taxon>
        <taxon>Rhodothermota</taxon>
        <taxon>Rhodothermia</taxon>
        <taxon>Rhodothermales</taxon>
        <taxon>Rhodothermaceae</taxon>
        <taxon>Rhodothermus</taxon>
    </lineage>
</organism>
<dbReference type="OrthoDB" id="9811902at2"/>
<gene>
    <name evidence="5" type="ORF">SAMN04488087_0500</name>
</gene>
<dbReference type="GO" id="GO:0016757">
    <property type="term" value="F:glycosyltransferase activity"/>
    <property type="evidence" value="ECO:0007669"/>
    <property type="project" value="UniProtKB-KW"/>
</dbReference>
<dbReference type="InterPro" id="IPR028098">
    <property type="entry name" value="Glyco_trans_4-like_N"/>
</dbReference>
<protein>
    <submittedName>
        <fullName evidence="5">Glycosyltransferase involved in cell wall bisynthesis</fullName>
    </submittedName>
</protein>
<dbReference type="PANTHER" id="PTHR12526:SF629">
    <property type="entry name" value="TEICHURONIC ACID BIOSYNTHESIS GLYCOSYLTRANSFERASE TUAH-RELATED"/>
    <property type="match status" value="1"/>
</dbReference>
<evidence type="ECO:0000313" key="5">
    <source>
        <dbReference type="EMBL" id="SHK16323.1"/>
    </source>
</evidence>
<dbReference type="STRING" id="633813.SAMN04488087_0500"/>
<evidence type="ECO:0000259" key="3">
    <source>
        <dbReference type="Pfam" id="PF00534"/>
    </source>
</evidence>
<dbReference type="RefSeq" id="WP_072714357.1">
    <property type="nucleotide sequence ID" value="NZ_FRAU01000001.1"/>
</dbReference>
<keyword evidence="2 5" id="KW-0808">Transferase</keyword>
<dbReference type="Proteomes" id="UP000185812">
    <property type="component" value="Unassembled WGS sequence"/>
</dbReference>
<evidence type="ECO:0000259" key="4">
    <source>
        <dbReference type="Pfam" id="PF13439"/>
    </source>
</evidence>
<evidence type="ECO:0000256" key="2">
    <source>
        <dbReference type="ARBA" id="ARBA00022679"/>
    </source>
</evidence>
<reference evidence="6" key="1">
    <citation type="submission" date="2016-11" db="EMBL/GenBank/DDBJ databases">
        <authorList>
            <person name="Varghese N."/>
            <person name="Submissions S."/>
        </authorList>
    </citation>
    <scope>NUCLEOTIDE SEQUENCE [LARGE SCALE GENOMIC DNA]</scope>
    <source>
        <strain evidence="6">DSM 22212</strain>
    </source>
</reference>
<dbReference type="Pfam" id="PF00534">
    <property type="entry name" value="Glycos_transf_1"/>
    <property type="match status" value="1"/>
</dbReference>
<dbReference type="AlphaFoldDB" id="A0A1M6Q8B2"/>
<dbReference type="Pfam" id="PF13439">
    <property type="entry name" value="Glyco_transf_4"/>
    <property type="match status" value="1"/>
</dbReference>
<dbReference type="EMBL" id="FRAU01000001">
    <property type="protein sequence ID" value="SHK16323.1"/>
    <property type="molecule type" value="Genomic_DNA"/>
</dbReference>
<dbReference type="Gene3D" id="3.40.50.2000">
    <property type="entry name" value="Glycogen Phosphorylase B"/>
    <property type="match status" value="2"/>
</dbReference>
<keyword evidence="1" id="KW-0328">Glycosyltransferase</keyword>